<dbReference type="Proteomes" id="UP000521922">
    <property type="component" value="Unassembled WGS sequence"/>
</dbReference>
<dbReference type="SMART" id="SM00267">
    <property type="entry name" value="GGDEF"/>
    <property type="match status" value="1"/>
</dbReference>
<dbReference type="CDD" id="cd01948">
    <property type="entry name" value="EAL"/>
    <property type="match status" value="1"/>
</dbReference>
<dbReference type="GO" id="GO:0006355">
    <property type="term" value="P:regulation of DNA-templated transcription"/>
    <property type="evidence" value="ECO:0007669"/>
    <property type="project" value="InterPro"/>
</dbReference>
<dbReference type="InterPro" id="IPR001633">
    <property type="entry name" value="EAL_dom"/>
</dbReference>
<dbReference type="InterPro" id="IPR013767">
    <property type="entry name" value="PAS_fold"/>
</dbReference>
<evidence type="ECO:0000259" key="4">
    <source>
        <dbReference type="PROSITE" id="PS50887"/>
    </source>
</evidence>
<dbReference type="Gene3D" id="3.30.70.270">
    <property type="match status" value="1"/>
</dbReference>
<dbReference type="Pfam" id="PF00990">
    <property type="entry name" value="GGDEF"/>
    <property type="match status" value="1"/>
</dbReference>
<dbReference type="Pfam" id="PF10069">
    <property type="entry name" value="DICT"/>
    <property type="match status" value="1"/>
</dbReference>
<feature type="domain" description="EAL" evidence="3">
    <location>
        <begin position="1"/>
        <end position="246"/>
    </location>
</feature>
<evidence type="ECO:0000259" key="2">
    <source>
        <dbReference type="PROSITE" id="PS50113"/>
    </source>
</evidence>
<dbReference type="PANTHER" id="PTHR44757">
    <property type="entry name" value="DIGUANYLATE CYCLASE DGCP"/>
    <property type="match status" value="1"/>
</dbReference>
<gene>
    <name evidence="5" type="ORF">BJ968_001862</name>
</gene>
<dbReference type="Gene3D" id="3.20.20.450">
    <property type="entry name" value="EAL domain"/>
    <property type="match status" value="1"/>
</dbReference>
<proteinExistence type="predicted"/>
<dbReference type="PROSITE" id="PS50113">
    <property type="entry name" value="PAC"/>
    <property type="match status" value="1"/>
</dbReference>
<feature type="domain" description="PAS" evidence="1">
    <location>
        <begin position="439"/>
        <end position="512"/>
    </location>
</feature>
<name>A0A7Y9DKJ7_9ACTN</name>
<dbReference type="PROSITE" id="PS50883">
    <property type="entry name" value="EAL"/>
    <property type="match status" value="1"/>
</dbReference>
<dbReference type="InterPro" id="IPR019278">
    <property type="entry name" value="DICT_dom"/>
</dbReference>
<dbReference type="SUPFAM" id="SSF141868">
    <property type="entry name" value="EAL domain-like"/>
    <property type="match status" value="1"/>
</dbReference>
<comment type="caution">
    <text evidence="5">The sequence shown here is derived from an EMBL/GenBank/DDBJ whole genome shotgun (WGS) entry which is preliminary data.</text>
</comment>
<dbReference type="SMART" id="SM00091">
    <property type="entry name" value="PAS"/>
    <property type="match status" value="1"/>
</dbReference>
<dbReference type="Pfam" id="PF00563">
    <property type="entry name" value="EAL"/>
    <property type="match status" value="1"/>
</dbReference>
<dbReference type="InterPro" id="IPR000700">
    <property type="entry name" value="PAS-assoc_C"/>
</dbReference>
<dbReference type="NCBIfam" id="TIGR00254">
    <property type="entry name" value="GGDEF"/>
    <property type="match status" value="1"/>
</dbReference>
<dbReference type="AlphaFoldDB" id="A0A7Y9DKJ7"/>
<dbReference type="InterPro" id="IPR043128">
    <property type="entry name" value="Rev_trsase/Diguanyl_cyclase"/>
</dbReference>
<dbReference type="PANTHER" id="PTHR44757:SF2">
    <property type="entry name" value="BIOFILM ARCHITECTURE MAINTENANCE PROTEIN MBAA"/>
    <property type="match status" value="1"/>
</dbReference>
<dbReference type="Pfam" id="PF00989">
    <property type="entry name" value="PAS"/>
    <property type="match status" value="1"/>
</dbReference>
<evidence type="ECO:0000259" key="1">
    <source>
        <dbReference type="PROSITE" id="PS50112"/>
    </source>
</evidence>
<dbReference type="CDD" id="cd01949">
    <property type="entry name" value="GGDEF"/>
    <property type="match status" value="1"/>
</dbReference>
<dbReference type="RefSeq" id="WP_179751213.1">
    <property type="nucleotide sequence ID" value="NZ_BAAAGN010000022.1"/>
</dbReference>
<dbReference type="PROSITE" id="PS50112">
    <property type="entry name" value="PAS"/>
    <property type="match status" value="1"/>
</dbReference>
<evidence type="ECO:0000313" key="6">
    <source>
        <dbReference type="Proteomes" id="UP000521922"/>
    </source>
</evidence>
<dbReference type="InterPro" id="IPR035919">
    <property type="entry name" value="EAL_sf"/>
</dbReference>
<evidence type="ECO:0000259" key="3">
    <source>
        <dbReference type="PROSITE" id="PS50883"/>
    </source>
</evidence>
<sequence>MTGSTILDVLRAGSVRSHFQPIVDLDSGAVVAYEALARGPQGPLHRPDHLFAAARAEGVLAELDHACRAAALQGAVEHGLVAPLTLFVNVEPEILDSAPLTELVKLADGAPGGLRVVVEMTERALAARPAELLRTVERIREIGWAVALDDVGADAMSLAFMPLLRPDVVKLDLRLVQDRPGPAVAQIMNAVNAYAEESGALVLAEGIEDEAHLLMARALGAQLGQGWLFGRPAAPPARPVAVAALPLPPAPAVPGLSASSPFAALPAGTKLRRAPKALLIELSKQLEREAARLGDTCVVASTFQEARHFTPATRSRYRDLAERVGFVCALGEELEVTVPGVRGAAISADDPVRGEWDVVVLAPHFAAALLARDLGDAGPERERTFEYALTYERTTVAAAAHSLLARVVPRRPEPVLAREPAVPAAAPVPLLPVLSATDPDAFLERALSATTSGVSIADVLRPDHPLVYVNSAFEELSGWRAEEVLGRNCRILQGPDTDRATVDSIRAAIDAGREWRGVLLNVRGPERTPWWNEVHLSPVVDASGRVVQYVGIQNDVTARVQAQQDLARERERSREYVRRIEEFAWTDPLTGLANRRRVEPLVEEFLSTPGRTTALLFCDLDGFKVVNDALGHAAGDDLLVEVAQRLRRHAPAGALLARLGGDEFLVALTGADLQAVAHQAADLAADLAARIADPFPVQGRQISVGVSVGVALGGPGEFFEDLLRNADHAMYRVKERRTAAV</sequence>
<protein>
    <submittedName>
        <fullName evidence="5">Diguanylate cyclase (GGDEF)-like protein/PAS domain S-box-containing protein</fullName>
    </submittedName>
</protein>
<dbReference type="InterPro" id="IPR000014">
    <property type="entry name" value="PAS"/>
</dbReference>
<dbReference type="SMART" id="SM00052">
    <property type="entry name" value="EAL"/>
    <property type="match status" value="1"/>
</dbReference>
<reference evidence="5 6" key="1">
    <citation type="submission" date="2020-07" db="EMBL/GenBank/DDBJ databases">
        <title>Sequencing the genomes of 1000 actinobacteria strains.</title>
        <authorList>
            <person name="Klenk H.-P."/>
        </authorList>
    </citation>
    <scope>NUCLEOTIDE SEQUENCE [LARGE SCALE GENOMIC DNA]</scope>
    <source>
        <strain evidence="5 6">DSM 7487</strain>
    </source>
</reference>
<dbReference type="InterPro" id="IPR035965">
    <property type="entry name" value="PAS-like_dom_sf"/>
</dbReference>
<dbReference type="SUPFAM" id="SSF55073">
    <property type="entry name" value="Nucleotide cyclase"/>
    <property type="match status" value="1"/>
</dbReference>
<keyword evidence="6" id="KW-1185">Reference proteome</keyword>
<dbReference type="PROSITE" id="PS50887">
    <property type="entry name" value="GGDEF"/>
    <property type="match status" value="1"/>
</dbReference>
<dbReference type="InterPro" id="IPR000160">
    <property type="entry name" value="GGDEF_dom"/>
</dbReference>
<dbReference type="CDD" id="cd00130">
    <property type="entry name" value="PAS"/>
    <property type="match status" value="1"/>
</dbReference>
<dbReference type="EMBL" id="JACCBB010000001">
    <property type="protein sequence ID" value="NYD22322.1"/>
    <property type="molecule type" value="Genomic_DNA"/>
</dbReference>
<dbReference type="InterPro" id="IPR029787">
    <property type="entry name" value="Nucleotide_cyclase"/>
</dbReference>
<evidence type="ECO:0000313" key="5">
    <source>
        <dbReference type="EMBL" id="NYD22322.1"/>
    </source>
</evidence>
<dbReference type="NCBIfam" id="TIGR00229">
    <property type="entry name" value="sensory_box"/>
    <property type="match status" value="1"/>
</dbReference>
<feature type="domain" description="PAC" evidence="2">
    <location>
        <begin position="513"/>
        <end position="568"/>
    </location>
</feature>
<accession>A0A7Y9DKJ7</accession>
<dbReference type="Gene3D" id="3.30.450.20">
    <property type="entry name" value="PAS domain"/>
    <property type="match status" value="1"/>
</dbReference>
<feature type="domain" description="GGDEF" evidence="4">
    <location>
        <begin position="611"/>
        <end position="741"/>
    </location>
</feature>
<organism evidence="5 6">
    <name type="scientific">Kineococcus aurantiacus</name>
    <dbReference type="NCBI Taxonomy" id="37633"/>
    <lineage>
        <taxon>Bacteria</taxon>
        <taxon>Bacillati</taxon>
        <taxon>Actinomycetota</taxon>
        <taxon>Actinomycetes</taxon>
        <taxon>Kineosporiales</taxon>
        <taxon>Kineosporiaceae</taxon>
        <taxon>Kineococcus</taxon>
    </lineage>
</organism>
<dbReference type="InterPro" id="IPR052155">
    <property type="entry name" value="Biofilm_reg_signaling"/>
</dbReference>
<dbReference type="SUPFAM" id="SSF55785">
    <property type="entry name" value="PYP-like sensor domain (PAS domain)"/>
    <property type="match status" value="1"/>
</dbReference>